<dbReference type="PANTHER" id="PTHR43364">
    <property type="entry name" value="NADH-SPECIFIC METHYLGLYOXAL REDUCTASE-RELATED"/>
    <property type="match status" value="1"/>
</dbReference>
<evidence type="ECO:0000313" key="3">
    <source>
        <dbReference type="EMBL" id="PMR76700.1"/>
    </source>
</evidence>
<dbReference type="AlphaFoldDB" id="A0A2N7U8D7"/>
<dbReference type="Pfam" id="PF00248">
    <property type="entry name" value="Aldo_ket_red"/>
    <property type="match status" value="1"/>
</dbReference>
<dbReference type="EMBL" id="PNRF01000012">
    <property type="protein sequence ID" value="PMR76700.1"/>
    <property type="molecule type" value="Genomic_DNA"/>
</dbReference>
<dbReference type="SUPFAM" id="SSF51430">
    <property type="entry name" value="NAD(P)-linked oxidoreductase"/>
    <property type="match status" value="1"/>
</dbReference>
<dbReference type="Gene3D" id="3.20.20.100">
    <property type="entry name" value="NADP-dependent oxidoreductase domain"/>
    <property type="match status" value="1"/>
</dbReference>
<dbReference type="OrthoDB" id="9772407at2"/>
<feature type="domain" description="NADP-dependent oxidoreductase" evidence="2">
    <location>
        <begin position="23"/>
        <end position="329"/>
    </location>
</feature>
<sequence length="358" mass="39526">MSQALTTLDSYRLLGRSGLRVSPLCLGTMTFGSDWGWGADDATSEAIFQAYAERGGNFVDTANFYTNGTSEKIVGRCIAGDRERFVLSTKYTLNTRRGDPNAGGNHRKNMMQSVEASLKRLGTDYIDLYWVHAWEYRTPIDEVMRALDDLVRQGKVLYVGASDFPAWKVAEANTLADLRGWSHFIGLQVEYSLAMRDIERDLIPMAMELGLGVTPWSPLAGGVLTGKYRREDIAHRQQANEAGALDAFGGQQRLLLPDERQLTIADEVKAIAEEVGRSPAQVALNWTLTRPGITSTILGARHVAQIEDNLGALAFTLDDEQLMRLDHISRIDLGFPHDFITGPFVNDIITGGTSVATR</sequence>
<dbReference type="RefSeq" id="WP_102652603.1">
    <property type="nucleotide sequence ID" value="NZ_PNRF01000012.1"/>
</dbReference>
<evidence type="ECO:0000259" key="2">
    <source>
        <dbReference type="Pfam" id="PF00248"/>
    </source>
</evidence>
<dbReference type="GO" id="GO:0016491">
    <property type="term" value="F:oxidoreductase activity"/>
    <property type="evidence" value="ECO:0007669"/>
    <property type="project" value="UniProtKB-KW"/>
</dbReference>
<name>A0A2N7U8D7_9GAMM</name>
<evidence type="ECO:0000256" key="1">
    <source>
        <dbReference type="ARBA" id="ARBA00023002"/>
    </source>
</evidence>
<dbReference type="FunFam" id="3.20.20.100:FF:000004">
    <property type="entry name" value="Oxidoreductase, aldo/keto reductase"/>
    <property type="match status" value="1"/>
</dbReference>
<comment type="caution">
    <text evidence="3">The sequence shown here is derived from an EMBL/GenBank/DDBJ whole genome shotgun (WGS) entry which is preliminary data.</text>
</comment>
<keyword evidence="1" id="KW-0560">Oxidoreductase</keyword>
<dbReference type="CDD" id="cd19080">
    <property type="entry name" value="AKR_AKR9A_9B"/>
    <property type="match status" value="1"/>
</dbReference>
<organism evidence="3 4">
    <name type="scientific">Billgrantia endophytica</name>
    <dbReference type="NCBI Taxonomy" id="2033802"/>
    <lineage>
        <taxon>Bacteria</taxon>
        <taxon>Pseudomonadati</taxon>
        <taxon>Pseudomonadota</taxon>
        <taxon>Gammaproteobacteria</taxon>
        <taxon>Oceanospirillales</taxon>
        <taxon>Halomonadaceae</taxon>
        <taxon>Billgrantia</taxon>
    </lineage>
</organism>
<reference evidence="3 4" key="1">
    <citation type="submission" date="2018-01" db="EMBL/GenBank/DDBJ databases">
        <title>Halomonas endophytica sp. nov., isolated from storage liquid in the stems of Populus euphratica.</title>
        <authorList>
            <person name="Chen C."/>
        </authorList>
    </citation>
    <scope>NUCLEOTIDE SEQUENCE [LARGE SCALE GENOMIC DNA]</scope>
    <source>
        <strain evidence="3 4">MC28</strain>
    </source>
</reference>
<dbReference type="GO" id="GO:0005829">
    <property type="term" value="C:cytosol"/>
    <property type="evidence" value="ECO:0007669"/>
    <property type="project" value="TreeGrafter"/>
</dbReference>
<dbReference type="PANTHER" id="PTHR43364:SF4">
    <property type="entry name" value="NAD(P)-LINKED OXIDOREDUCTASE SUPERFAMILY PROTEIN"/>
    <property type="match status" value="1"/>
</dbReference>
<accession>A0A2N7U8D7</accession>
<gene>
    <name evidence="3" type="ORF">C1H69_05045</name>
</gene>
<proteinExistence type="predicted"/>
<protein>
    <submittedName>
        <fullName evidence="3">Aldo/keto reductase</fullName>
    </submittedName>
</protein>
<evidence type="ECO:0000313" key="4">
    <source>
        <dbReference type="Proteomes" id="UP000235803"/>
    </source>
</evidence>
<dbReference type="PRINTS" id="PR00069">
    <property type="entry name" value="ALDKETRDTASE"/>
</dbReference>
<dbReference type="InterPro" id="IPR020471">
    <property type="entry name" value="AKR"/>
</dbReference>
<keyword evidence="4" id="KW-1185">Reference proteome</keyword>
<dbReference type="InterPro" id="IPR050523">
    <property type="entry name" value="AKR_Detox_Biosynth"/>
</dbReference>
<dbReference type="Proteomes" id="UP000235803">
    <property type="component" value="Unassembled WGS sequence"/>
</dbReference>
<dbReference type="InterPro" id="IPR036812">
    <property type="entry name" value="NAD(P)_OxRdtase_dom_sf"/>
</dbReference>
<dbReference type="InterPro" id="IPR023210">
    <property type="entry name" value="NADP_OxRdtase_dom"/>
</dbReference>